<keyword evidence="3" id="KW-1185">Reference proteome</keyword>
<dbReference type="PROSITE" id="PS50887">
    <property type="entry name" value="GGDEF"/>
    <property type="match status" value="1"/>
</dbReference>
<evidence type="ECO:0000313" key="3">
    <source>
        <dbReference type="Proteomes" id="UP000010467"/>
    </source>
</evidence>
<dbReference type="GO" id="GO:0005886">
    <property type="term" value="C:plasma membrane"/>
    <property type="evidence" value="ECO:0007669"/>
    <property type="project" value="TreeGrafter"/>
</dbReference>
<evidence type="ECO:0000259" key="1">
    <source>
        <dbReference type="PROSITE" id="PS50887"/>
    </source>
</evidence>
<dbReference type="InterPro" id="IPR003018">
    <property type="entry name" value="GAF"/>
</dbReference>
<name>L0A4R6_DEIPD</name>
<dbReference type="SMART" id="SM00267">
    <property type="entry name" value="GGDEF"/>
    <property type="match status" value="1"/>
</dbReference>
<dbReference type="SMART" id="SM00065">
    <property type="entry name" value="GAF"/>
    <property type="match status" value="1"/>
</dbReference>
<dbReference type="Pfam" id="PF00990">
    <property type="entry name" value="GGDEF"/>
    <property type="match status" value="1"/>
</dbReference>
<dbReference type="GO" id="GO:0043709">
    <property type="term" value="P:cell adhesion involved in single-species biofilm formation"/>
    <property type="evidence" value="ECO:0007669"/>
    <property type="project" value="TreeGrafter"/>
</dbReference>
<evidence type="ECO:0000313" key="2">
    <source>
        <dbReference type="EMBL" id="AFZ68878.1"/>
    </source>
</evidence>
<dbReference type="InterPro" id="IPR043128">
    <property type="entry name" value="Rev_trsase/Diguanyl_cyclase"/>
</dbReference>
<dbReference type="STRING" id="937777.Deipe_3445"/>
<dbReference type="InterPro" id="IPR029016">
    <property type="entry name" value="GAF-like_dom_sf"/>
</dbReference>
<dbReference type="eggNOG" id="COG3706">
    <property type="taxonomic scope" value="Bacteria"/>
</dbReference>
<dbReference type="InterPro" id="IPR050469">
    <property type="entry name" value="Diguanylate_Cyclase"/>
</dbReference>
<dbReference type="PANTHER" id="PTHR45138:SF9">
    <property type="entry name" value="DIGUANYLATE CYCLASE DGCM-RELATED"/>
    <property type="match status" value="1"/>
</dbReference>
<dbReference type="HOGENOM" id="CLU_370856_0_0_0"/>
<dbReference type="PATRIC" id="fig|937777.3.peg.3458"/>
<dbReference type="SUPFAM" id="SSF55073">
    <property type="entry name" value="Nucleotide cyclase"/>
    <property type="match status" value="1"/>
</dbReference>
<dbReference type="SUPFAM" id="SSF55781">
    <property type="entry name" value="GAF domain-like"/>
    <property type="match status" value="1"/>
</dbReference>
<reference evidence="3" key="1">
    <citation type="submission" date="2012-03" db="EMBL/GenBank/DDBJ databases">
        <title>Complete sequence of chromosome of Deinococcus peraridilitoris DSM 19664.</title>
        <authorList>
            <person name="Lucas S."/>
            <person name="Copeland A."/>
            <person name="Lapidus A."/>
            <person name="Glavina del Rio T."/>
            <person name="Dalin E."/>
            <person name="Tice H."/>
            <person name="Bruce D."/>
            <person name="Goodwin L."/>
            <person name="Pitluck S."/>
            <person name="Peters L."/>
            <person name="Mikhailova N."/>
            <person name="Lu M."/>
            <person name="Kyrpides N."/>
            <person name="Mavromatis K."/>
            <person name="Ivanova N."/>
            <person name="Brettin T."/>
            <person name="Detter J.C."/>
            <person name="Han C."/>
            <person name="Larimer F."/>
            <person name="Land M."/>
            <person name="Hauser L."/>
            <person name="Markowitz V."/>
            <person name="Cheng J.-F."/>
            <person name="Hugenholtz P."/>
            <person name="Woyke T."/>
            <person name="Wu D."/>
            <person name="Pukall R."/>
            <person name="Steenblock K."/>
            <person name="Brambilla E."/>
            <person name="Klenk H.-P."/>
            <person name="Eisen J.A."/>
        </authorList>
    </citation>
    <scope>NUCLEOTIDE SEQUENCE [LARGE SCALE GENOMIC DNA]</scope>
    <source>
        <strain evidence="3">DSM 19664 / LMG 22246 / CIP 109416 / KR-200</strain>
    </source>
</reference>
<protein>
    <submittedName>
        <fullName evidence="2">Diguanylate cyclase (GGDEF) domain-containing protein</fullName>
    </submittedName>
</protein>
<dbReference type="NCBIfam" id="TIGR00254">
    <property type="entry name" value="GGDEF"/>
    <property type="match status" value="1"/>
</dbReference>
<dbReference type="Pfam" id="PF13185">
    <property type="entry name" value="GAF_2"/>
    <property type="match status" value="1"/>
</dbReference>
<feature type="domain" description="GGDEF" evidence="1">
    <location>
        <begin position="492"/>
        <end position="620"/>
    </location>
</feature>
<dbReference type="InterPro" id="IPR029787">
    <property type="entry name" value="Nucleotide_cyclase"/>
</dbReference>
<dbReference type="EMBL" id="CP003382">
    <property type="protein sequence ID" value="AFZ68878.1"/>
    <property type="molecule type" value="Genomic_DNA"/>
</dbReference>
<dbReference type="Gene3D" id="3.30.450.40">
    <property type="match status" value="1"/>
</dbReference>
<dbReference type="KEGG" id="dpd:Deipe_3445"/>
<dbReference type="FunFam" id="3.30.70.270:FF:000001">
    <property type="entry name" value="Diguanylate cyclase domain protein"/>
    <property type="match status" value="1"/>
</dbReference>
<dbReference type="OrthoDB" id="59820at2"/>
<dbReference type="GO" id="GO:0052621">
    <property type="term" value="F:diguanylate cyclase activity"/>
    <property type="evidence" value="ECO:0007669"/>
    <property type="project" value="TreeGrafter"/>
</dbReference>
<dbReference type="Proteomes" id="UP000010467">
    <property type="component" value="Chromosome"/>
</dbReference>
<dbReference type="AlphaFoldDB" id="L0A4R6"/>
<dbReference type="InterPro" id="IPR000160">
    <property type="entry name" value="GGDEF_dom"/>
</dbReference>
<dbReference type="Gene3D" id="3.30.70.270">
    <property type="match status" value="1"/>
</dbReference>
<dbReference type="PANTHER" id="PTHR45138">
    <property type="entry name" value="REGULATORY COMPONENTS OF SENSORY TRANSDUCTION SYSTEM"/>
    <property type="match status" value="1"/>
</dbReference>
<dbReference type="CDD" id="cd01949">
    <property type="entry name" value="GGDEF"/>
    <property type="match status" value="1"/>
</dbReference>
<sequence length="620" mass="67592">MSPFSPEMLAQVYDELAAQTSTESLVSALLSHLTRGTNGRANVWMLDQQLRSMSAQWREEPSAWPPLRRALRESFDTARPHELLCEGSQRPENPPEHSRHALVLPLAVRGEVQAVILIEQGAPFGEARGPLVVFAKAVAGLLVQLRERHRAAATAKLAQALPGQGAEEASRSALDHLRRFTPVKTVTLLDYRDATLRPSGRDDRAPSLPVEWPPSMLHSLRHGEPSLGEDFMLCPVAGRHRARRALWAEFGTAKWSQADAILFQMVARLLGSALERFDVQAQLSSQLRLQRELLSVPPEGLYLPLLQEAVRLVPGAGAGSLLVRVDDRFHYRAWVGYEREELQDVSFMVSDTRDTWYGLDDAAWLAGVPRVLSQGSIVQQGAGYQVQSQLIAACLPSTHLLHANLCVPILYQGQVYAVLNLDSVRDPDAFGADSVDVARAFAAQAAALIHHAEQRQLIENAARTDTLTGLPNRRAFNEALTRAVKGAGRNLQPVSMLVLDLSGFKGINDRFGHAAGDQVLVQIAQALQQQLRGEDQVFRWGGDEFAVLLPFTDGRGAVQVAGRLADSVGELSTANTNLRANIGIATACGEALCGETLLRQADAAMYRAKASGRPYAISSG</sequence>
<organism evidence="2 3">
    <name type="scientific">Deinococcus peraridilitoris (strain DSM 19664 / LMG 22246 / CIP 109416 / KR-200)</name>
    <dbReference type="NCBI Taxonomy" id="937777"/>
    <lineage>
        <taxon>Bacteria</taxon>
        <taxon>Thermotogati</taxon>
        <taxon>Deinococcota</taxon>
        <taxon>Deinococci</taxon>
        <taxon>Deinococcales</taxon>
        <taxon>Deinococcaceae</taxon>
        <taxon>Deinococcus</taxon>
    </lineage>
</organism>
<dbReference type="GO" id="GO:1902201">
    <property type="term" value="P:negative regulation of bacterial-type flagellum-dependent cell motility"/>
    <property type="evidence" value="ECO:0007669"/>
    <property type="project" value="TreeGrafter"/>
</dbReference>
<gene>
    <name evidence="2" type="ordered locus">Deipe_3445</name>
</gene>
<accession>L0A4R6</accession>
<dbReference type="RefSeq" id="WP_015237176.1">
    <property type="nucleotide sequence ID" value="NC_019793.1"/>
</dbReference>
<proteinExistence type="predicted"/>